<dbReference type="Pfam" id="PF02518">
    <property type="entry name" value="HATPase_c"/>
    <property type="match status" value="1"/>
</dbReference>
<dbReference type="SMART" id="SM00304">
    <property type="entry name" value="HAMP"/>
    <property type="match status" value="1"/>
</dbReference>
<dbReference type="AlphaFoldDB" id="A0A9X1PZ00"/>
<dbReference type="SUPFAM" id="SSF55874">
    <property type="entry name" value="ATPase domain of HSP90 chaperone/DNA topoisomerase II/histidine kinase"/>
    <property type="match status" value="1"/>
</dbReference>
<dbReference type="CDD" id="cd06225">
    <property type="entry name" value="HAMP"/>
    <property type="match status" value="1"/>
</dbReference>
<dbReference type="SUPFAM" id="SSF47384">
    <property type="entry name" value="Homodimeric domain of signal transducing histidine kinase"/>
    <property type="match status" value="1"/>
</dbReference>
<evidence type="ECO:0000256" key="3">
    <source>
        <dbReference type="ARBA" id="ARBA00004236"/>
    </source>
</evidence>
<evidence type="ECO:0000256" key="5">
    <source>
        <dbReference type="ARBA" id="ARBA00022553"/>
    </source>
</evidence>
<evidence type="ECO:0000259" key="14">
    <source>
        <dbReference type="PROSITE" id="PS50885"/>
    </source>
</evidence>
<accession>A0A9X1PZ00</accession>
<feature type="compositionally biased region" description="Basic and acidic residues" evidence="12">
    <location>
        <begin position="84"/>
        <end position="94"/>
    </location>
</feature>
<keyword evidence="10" id="KW-0902">Two-component regulatory system</keyword>
<dbReference type="Proteomes" id="UP001139384">
    <property type="component" value="Unassembled WGS sequence"/>
</dbReference>
<name>A0A9X1PZ00_STRM4</name>
<evidence type="ECO:0000256" key="7">
    <source>
        <dbReference type="ARBA" id="ARBA00022692"/>
    </source>
</evidence>
<evidence type="ECO:0000256" key="1">
    <source>
        <dbReference type="ARBA" id="ARBA00000085"/>
    </source>
</evidence>
<dbReference type="SMART" id="SM00387">
    <property type="entry name" value="HATPase_c"/>
    <property type="match status" value="1"/>
</dbReference>
<evidence type="ECO:0000256" key="11">
    <source>
        <dbReference type="ARBA" id="ARBA00023136"/>
    </source>
</evidence>
<comment type="caution">
    <text evidence="15">The sequence shown here is derived from an EMBL/GenBank/DDBJ whole genome shotgun (WGS) entry which is preliminary data.</text>
</comment>
<organism evidence="15 16">
    <name type="scientific">Streptomyces muensis</name>
    <dbReference type="NCBI Taxonomy" id="1077944"/>
    <lineage>
        <taxon>Bacteria</taxon>
        <taxon>Bacillati</taxon>
        <taxon>Actinomycetota</taxon>
        <taxon>Actinomycetes</taxon>
        <taxon>Kitasatosporales</taxon>
        <taxon>Streptomycetaceae</taxon>
        <taxon>Streptomyces</taxon>
    </lineage>
</organism>
<dbReference type="Gene3D" id="6.10.340.10">
    <property type="match status" value="1"/>
</dbReference>
<dbReference type="InterPro" id="IPR050428">
    <property type="entry name" value="TCS_sensor_his_kinase"/>
</dbReference>
<dbReference type="InterPro" id="IPR003661">
    <property type="entry name" value="HisK_dim/P_dom"/>
</dbReference>
<evidence type="ECO:0000313" key="15">
    <source>
        <dbReference type="EMBL" id="MCF1595576.1"/>
    </source>
</evidence>
<dbReference type="PROSITE" id="PS50109">
    <property type="entry name" value="HIS_KIN"/>
    <property type="match status" value="1"/>
</dbReference>
<keyword evidence="9" id="KW-1133">Transmembrane helix</keyword>
<dbReference type="EMBL" id="JAKEIP010000069">
    <property type="protein sequence ID" value="MCF1595576.1"/>
    <property type="molecule type" value="Genomic_DNA"/>
</dbReference>
<keyword evidence="7" id="KW-0812">Transmembrane</keyword>
<feature type="region of interest" description="Disordered" evidence="12">
    <location>
        <begin position="1"/>
        <end position="21"/>
    </location>
</feature>
<comment type="cofactor">
    <cofactor evidence="2">
        <name>a divalent metal cation</name>
        <dbReference type="ChEBI" id="CHEBI:60240"/>
    </cofactor>
</comment>
<dbReference type="GO" id="GO:0000155">
    <property type="term" value="F:phosphorelay sensor kinase activity"/>
    <property type="evidence" value="ECO:0007669"/>
    <property type="project" value="InterPro"/>
</dbReference>
<evidence type="ECO:0000256" key="9">
    <source>
        <dbReference type="ARBA" id="ARBA00022989"/>
    </source>
</evidence>
<dbReference type="PRINTS" id="PR00344">
    <property type="entry name" value="BCTRLSENSOR"/>
</dbReference>
<keyword evidence="16" id="KW-1185">Reference proteome</keyword>
<dbReference type="FunFam" id="3.30.565.10:FF:000006">
    <property type="entry name" value="Sensor histidine kinase WalK"/>
    <property type="match status" value="1"/>
</dbReference>
<dbReference type="InterPro" id="IPR005467">
    <property type="entry name" value="His_kinase_dom"/>
</dbReference>
<dbReference type="EC" id="2.7.13.3" evidence="4"/>
<dbReference type="Gene3D" id="1.10.287.130">
    <property type="match status" value="1"/>
</dbReference>
<dbReference type="PROSITE" id="PS50885">
    <property type="entry name" value="HAMP"/>
    <property type="match status" value="1"/>
</dbReference>
<dbReference type="InterPro" id="IPR036890">
    <property type="entry name" value="HATPase_C_sf"/>
</dbReference>
<evidence type="ECO:0000256" key="8">
    <source>
        <dbReference type="ARBA" id="ARBA00022777"/>
    </source>
</evidence>
<keyword evidence="6" id="KW-0808">Transferase</keyword>
<dbReference type="Gene3D" id="3.30.565.10">
    <property type="entry name" value="Histidine kinase-like ATPase, C-terminal domain"/>
    <property type="match status" value="1"/>
</dbReference>
<dbReference type="FunFam" id="1.10.287.130:FF:000001">
    <property type="entry name" value="Two-component sensor histidine kinase"/>
    <property type="match status" value="1"/>
</dbReference>
<evidence type="ECO:0000259" key="13">
    <source>
        <dbReference type="PROSITE" id="PS50109"/>
    </source>
</evidence>
<dbReference type="SMART" id="SM00388">
    <property type="entry name" value="HisKA"/>
    <property type="match status" value="1"/>
</dbReference>
<reference evidence="15" key="1">
    <citation type="submission" date="2022-01" db="EMBL/GenBank/DDBJ databases">
        <title>Draft Genome Sequences of Seven Type Strains of the Genus Streptomyces.</title>
        <authorList>
            <person name="Aziz S."/>
            <person name="Coretto E."/>
            <person name="Chronakova A."/>
            <person name="Sproer C."/>
            <person name="Huber K."/>
            <person name="Nouioui I."/>
            <person name="Gross H."/>
        </authorList>
    </citation>
    <scope>NUCLEOTIDE SEQUENCE</scope>
    <source>
        <strain evidence="15">DSM 103493</strain>
    </source>
</reference>
<dbReference type="InterPro" id="IPR004358">
    <property type="entry name" value="Sig_transdc_His_kin-like_C"/>
</dbReference>
<keyword evidence="11" id="KW-0472">Membrane</keyword>
<keyword evidence="8 15" id="KW-0418">Kinase</keyword>
<comment type="subcellular location">
    <subcellularLocation>
        <location evidence="3">Cell membrane</location>
    </subcellularLocation>
</comment>
<dbReference type="CDD" id="cd00075">
    <property type="entry name" value="HATPase"/>
    <property type="match status" value="1"/>
</dbReference>
<feature type="domain" description="Histidine kinase" evidence="13">
    <location>
        <begin position="303"/>
        <end position="517"/>
    </location>
</feature>
<dbReference type="PANTHER" id="PTHR45436:SF5">
    <property type="entry name" value="SENSOR HISTIDINE KINASE TRCS"/>
    <property type="match status" value="1"/>
</dbReference>
<dbReference type="Pfam" id="PF00512">
    <property type="entry name" value="HisKA"/>
    <property type="match status" value="1"/>
</dbReference>
<feature type="region of interest" description="Disordered" evidence="12">
    <location>
        <begin position="70"/>
        <end position="94"/>
    </location>
</feature>
<dbReference type="Pfam" id="PF00672">
    <property type="entry name" value="HAMP"/>
    <property type="match status" value="1"/>
</dbReference>
<feature type="region of interest" description="Disordered" evidence="12">
    <location>
        <begin position="515"/>
        <end position="544"/>
    </location>
</feature>
<feature type="domain" description="HAMP" evidence="14">
    <location>
        <begin position="226"/>
        <end position="288"/>
    </location>
</feature>
<gene>
    <name evidence="15" type="ORF">L0P92_18620</name>
</gene>
<keyword evidence="5" id="KW-0597">Phosphoprotein</keyword>
<proteinExistence type="predicted"/>
<evidence type="ECO:0000256" key="4">
    <source>
        <dbReference type="ARBA" id="ARBA00012438"/>
    </source>
</evidence>
<dbReference type="RefSeq" id="WP_234763871.1">
    <property type="nucleotide sequence ID" value="NZ_JAKEIP010000069.1"/>
</dbReference>
<dbReference type="InterPro" id="IPR003660">
    <property type="entry name" value="HAMP_dom"/>
</dbReference>
<evidence type="ECO:0000256" key="10">
    <source>
        <dbReference type="ARBA" id="ARBA00023012"/>
    </source>
</evidence>
<comment type="catalytic activity">
    <reaction evidence="1">
        <text>ATP + protein L-histidine = ADP + protein N-phospho-L-histidine.</text>
        <dbReference type="EC" id="2.7.13.3"/>
    </reaction>
</comment>
<protein>
    <recommendedName>
        <fullName evidence="4">histidine kinase</fullName>
        <ecNumber evidence="4">2.7.13.3</ecNumber>
    </recommendedName>
</protein>
<evidence type="ECO:0000313" key="16">
    <source>
        <dbReference type="Proteomes" id="UP001139384"/>
    </source>
</evidence>
<dbReference type="GO" id="GO:0005886">
    <property type="term" value="C:plasma membrane"/>
    <property type="evidence" value="ECO:0007669"/>
    <property type="project" value="UniProtKB-SubCell"/>
</dbReference>
<dbReference type="InterPro" id="IPR036097">
    <property type="entry name" value="HisK_dim/P_sf"/>
</dbReference>
<dbReference type="CDD" id="cd00082">
    <property type="entry name" value="HisKA"/>
    <property type="match status" value="1"/>
</dbReference>
<dbReference type="PANTHER" id="PTHR45436">
    <property type="entry name" value="SENSOR HISTIDINE KINASE YKOH"/>
    <property type="match status" value="1"/>
</dbReference>
<dbReference type="InterPro" id="IPR003594">
    <property type="entry name" value="HATPase_dom"/>
</dbReference>
<sequence length="544" mass="58242">MSGRRRTGAQRQKKQRRFRKPRTLRTRLVVSAVTLVAVVCAVIGTVTTIAMHSRLYEQLDSQLSEVVGRAAGAGPEPPAGAQPKPEDDPEKKLPRVPDLSEFVTKGPQQMIGTIAAHVVGGEITEGMFSKASTDDNGVTDATPYALSETQMAELNAVSKDGDAHTVTITGLGDYRVEYREGLNGAYYVALPTTDVSETLNTLILIEVSVTGAGLVAAGIAGSVLVGLATRPLRRVAATATRVSELPLHTGEVNLSERVPESETDPHTEVGQVGAALNRMLDHVHAALHSRQQSEMRVRQFVADASHELRTPLASIRGYAELTRRGREDVGPDTKHALGRIESEAGRMTLLVEDLLLLARLDAGRPLQFEQTDLVPLVVDTISDARAAGMDHNWRLDLPDEPALVSADAARLQQVLVNLLGNARNHTPPGTTVTARVQRRGPWMCVDVEDNGQGIPADLLPHVFERFARGDSSRSRASGSTGLGLAIVQAVATAHEGAVTVDSVPGRTVFTVHLPALPTPPSPEMSWQQHSQAQHSVTTSAEQGA</sequence>
<evidence type="ECO:0000256" key="6">
    <source>
        <dbReference type="ARBA" id="ARBA00022679"/>
    </source>
</evidence>
<feature type="compositionally biased region" description="Polar residues" evidence="12">
    <location>
        <begin position="524"/>
        <end position="544"/>
    </location>
</feature>
<evidence type="ECO:0000256" key="2">
    <source>
        <dbReference type="ARBA" id="ARBA00001968"/>
    </source>
</evidence>
<dbReference type="GO" id="GO:0005509">
    <property type="term" value="F:calcium ion binding"/>
    <property type="evidence" value="ECO:0007669"/>
    <property type="project" value="UniProtKB-ARBA"/>
</dbReference>
<evidence type="ECO:0000256" key="12">
    <source>
        <dbReference type="SAM" id="MobiDB-lite"/>
    </source>
</evidence>